<feature type="transmembrane region" description="Helical" evidence="7">
    <location>
        <begin position="286"/>
        <end position="304"/>
    </location>
</feature>
<evidence type="ECO:0000256" key="3">
    <source>
        <dbReference type="ARBA" id="ARBA00022475"/>
    </source>
</evidence>
<feature type="transmembrane region" description="Helical" evidence="7">
    <location>
        <begin position="192"/>
        <end position="218"/>
    </location>
</feature>
<dbReference type="Proteomes" id="UP001056035">
    <property type="component" value="Chromosome"/>
</dbReference>
<evidence type="ECO:0000256" key="7">
    <source>
        <dbReference type="SAM" id="Phobius"/>
    </source>
</evidence>
<feature type="transmembrane region" description="Helical" evidence="7">
    <location>
        <begin position="147"/>
        <end position="171"/>
    </location>
</feature>
<protein>
    <submittedName>
        <fullName evidence="9">ABC transporter permease</fullName>
    </submittedName>
</protein>
<proteinExistence type="inferred from homology"/>
<keyword evidence="6 7" id="KW-0472">Membrane</keyword>
<evidence type="ECO:0000256" key="2">
    <source>
        <dbReference type="ARBA" id="ARBA00005236"/>
    </source>
</evidence>
<evidence type="ECO:0000256" key="6">
    <source>
        <dbReference type="ARBA" id="ARBA00023136"/>
    </source>
</evidence>
<comment type="subcellular location">
    <subcellularLocation>
        <location evidence="1">Cell membrane</location>
        <topology evidence="1">Multi-pass membrane protein</topology>
    </subcellularLocation>
</comment>
<dbReference type="InterPro" id="IPR051447">
    <property type="entry name" value="Lipoprotein-release_system"/>
</dbReference>
<evidence type="ECO:0000313" key="9">
    <source>
        <dbReference type="EMBL" id="UTI66271.1"/>
    </source>
</evidence>
<keyword evidence="3" id="KW-1003">Cell membrane</keyword>
<sequence>MLLAQQTAANLHAKPGDTVRIGRAGLPAASVRVDGVVDLPQADSFFQQVGAPVGAQPQAPPDNVILLPQRTFAQLEAPVARLRPDLVVTQIHASLSRALPGSPSAAYTQVSGHARNLETKLAGTGLVGDNLGTALDQARKDALYAQLLFLFLGVPGAILAALLTASIASAGADRRRRDAALLRTRGASTRRLISVALGETALAGGLGVAAGLAAALIIGSTTFGTTRFGASTLAALLWGGGAALGGLSIASAAIAVPAWRDARSLTVAGQRATVGRRARSPSWARYGMDFIALAASGLVFWQASKNGYNLVLAPEGVPQISVNWYALAAPVLGWIGAGLLTYRMADLVLVRGRTPLARLLKPLGGQLAPTVAATMGRQRRLLAGAVTLLALTAAFAGSTSVFNATYQQQAEADARLTNGADVSVTESPGTLVGPDGASALAKVPGVRSVEPLQHRYVYVGADLQDLYGVRPRSILSAGKLQNGWFVGGSARQLMRTLQARPDNLLVSQETVKDFQLRPGDTIRLRLQDGVTKQLKTIPFHYVGVAKEFPTAPKDSFLIANQSYIAKTTGSAAVGTLLVQTDGTSPATVAARIRKQVGTSAAVTDIVTQRKVVGSNLTAVELGGLTTVELGFALILAIAASGLALGLGFHERRRSFAIASALGAKSRQLGAFVWGESAFVTIGGLALGAAIAVGITDMLIKVLTGVFDPPPDYLSIPWGYLSTVLGLTVAAAAAAGIVTLRALRRPAVEELRDL</sequence>
<organism evidence="9 10">
    <name type="scientific">Paraconexibacter antarcticus</name>
    <dbReference type="NCBI Taxonomy" id="2949664"/>
    <lineage>
        <taxon>Bacteria</taxon>
        <taxon>Bacillati</taxon>
        <taxon>Actinomycetota</taxon>
        <taxon>Thermoleophilia</taxon>
        <taxon>Solirubrobacterales</taxon>
        <taxon>Paraconexibacteraceae</taxon>
        <taxon>Paraconexibacter</taxon>
    </lineage>
</organism>
<dbReference type="EMBL" id="CP098502">
    <property type="protein sequence ID" value="UTI66271.1"/>
    <property type="molecule type" value="Genomic_DNA"/>
</dbReference>
<feature type="transmembrane region" description="Helical" evidence="7">
    <location>
        <begin position="670"/>
        <end position="699"/>
    </location>
</feature>
<feature type="transmembrane region" description="Helical" evidence="7">
    <location>
        <begin position="324"/>
        <end position="342"/>
    </location>
</feature>
<feature type="domain" description="ABC3 transporter permease C-terminal" evidence="8">
    <location>
        <begin position="629"/>
        <end position="744"/>
    </location>
</feature>
<feature type="transmembrane region" description="Helical" evidence="7">
    <location>
        <begin position="381"/>
        <end position="402"/>
    </location>
</feature>
<feature type="transmembrane region" description="Helical" evidence="7">
    <location>
        <begin position="230"/>
        <end position="256"/>
    </location>
</feature>
<feature type="transmembrane region" description="Helical" evidence="7">
    <location>
        <begin position="719"/>
        <end position="742"/>
    </location>
</feature>
<evidence type="ECO:0000259" key="8">
    <source>
        <dbReference type="Pfam" id="PF02687"/>
    </source>
</evidence>
<evidence type="ECO:0000313" key="10">
    <source>
        <dbReference type="Proteomes" id="UP001056035"/>
    </source>
</evidence>
<keyword evidence="10" id="KW-1185">Reference proteome</keyword>
<dbReference type="PANTHER" id="PTHR30489">
    <property type="entry name" value="LIPOPROTEIN-RELEASING SYSTEM TRANSMEMBRANE PROTEIN LOLE"/>
    <property type="match status" value="1"/>
</dbReference>
<evidence type="ECO:0000256" key="1">
    <source>
        <dbReference type="ARBA" id="ARBA00004651"/>
    </source>
</evidence>
<feature type="domain" description="ABC3 transporter permease C-terminal" evidence="8">
    <location>
        <begin position="156"/>
        <end position="260"/>
    </location>
</feature>
<comment type="similarity">
    <text evidence="2">Belongs to the ABC-4 integral membrane protein family. LolC/E subfamily.</text>
</comment>
<keyword evidence="4 7" id="KW-0812">Transmembrane</keyword>
<feature type="transmembrane region" description="Helical" evidence="7">
    <location>
        <begin position="629"/>
        <end position="649"/>
    </location>
</feature>
<keyword evidence="5 7" id="KW-1133">Transmembrane helix</keyword>
<gene>
    <name evidence="9" type="ORF">NBH00_08705</name>
</gene>
<accession>A0ABY5DYL9</accession>
<dbReference type="PANTHER" id="PTHR30489:SF0">
    <property type="entry name" value="LIPOPROTEIN-RELEASING SYSTEM TRANSMEMBRANE PROTEIN LOLE"/>
    <property type="match status" value="1"/>
</dbReference>
<dbReference type="RefSeq" id="WP_254572943.1">
    <property type="nucleotide sequence ID" value="NZ_CP098502.1"/>
</dbReference>
<reference evidence="9 10" key="1">
    <citation type="submission" date="2022-06" db="EMBL/GenBank/DDBJ databases">
        <title>Paraconexibacter antarcticus.</title>
        <authorList>
            <person name="Kim C.S."/>
        </authorList>
    </citation>
    <scope>NUCLEOTIDE SEQUENCE [LARGE SCALE GENOMIC DNA]</scope>
    <source>
        <strain evidence="9 10">02-257</strain>
    </source>
</reference>
<evidence type="ECO:0000256" key="4">
    <source>
        <dbReference type="ARBA" id="ARBA00022692"/>
    </source>
</evidence>
<evidence type="ECO:0000256" key="5">
    <source>
        <dbReference type="ARBA" id="ARBA00022989"/>
    </source>
</evidence>
<name>A0ABY5DYL9_9ACTN</name>
<dbReference type="InterPro" id="IPR003838">
    <property type="entry name" value="ABC3_permease_C"/>
</dbReference>
<dbReference type="Pfam" id="PF02687">
    <property type="entry name" value="FtsX"/>
    <property type="match status" value="2"/>
</dbReference>